<dbReference type="KEGG" id="lbc:LACBIDRAFT_300273"/>
<sequence>MPIPFVAGPAATHAFEVITGLLPTTHPASTNASSASVDELVAALNAVQGHMADFLMELMARGIGPTAHESHLLASLYNISQQIPVDRRSFLWMGWLRPPPDGSRLYSGEDRLNREFTTAVVPTTTEGSAEDRTPAPLSPAVLSQVPAVVELSRETPLFLPSPSPPRDLQASFAVSSALDL</sequence>
<protein>
    <submittedName>
        <fullName evidence="1">Predicted protein</fullName>
    </submittedName>
</protein>
<dbReference type="EMBL" id="DS547109">
    <property type="protein sequence ID" value="EDR06253.1"/>
    <property type="molecule type" value="Genomic_DNA"/>
</dbReference>
<keyword evidence="2" id="KW-1185">Reference proteome</keyword>
<accession>B0DGD1</accession>
<evidence type="ECO:0000313" key="1">
    <source>
        <dbReference type="EMBL" id="EDR06253.1"/>
    </source>
</evidence>
<dbReference type="GeneID" id="6078673"/>
<dbReference type="HOGENOM" id="CLU_1496470_0_0_1"/>
<proteinExistence type="predicted"/>
<reference evidence="1 2" key="1">
    <citation type="journal article" date="2008" name="Nature">
        <title>The genome of Laccaria bicolor provides insights into mycorrhizal symbiosis.</title>
        <authorList>
            <person name="Martin F."/>
            <person name="Aerts A."/>
            <person name="Ahren D."/>
            <person name="Brun A."/>
            <person name="Danchin E.G.J."/>
            <person name="Duchaussoy F."/>
            <person name="Gibon J."/>
            <person name="Kohler A."/>
            <person name="Lindquist E."/>
            <person name="Pereda V."/>
            <person name="Salamov A."/>
            <person name="Shapiro H.J."/>
            <person name="Wuyts J."/>
            <person name="Blaudez D."/>
            <person name="Buee M."/>
            <person name="Brokstein P."/>
            <person name="Canbaeck B."/>
            <person name="Cohen D."/>
            <person name="Courty P.E."/>
            <person name="Coutinho P.M."/>
            <person name="Delaruelle C."/>
            <person name="Detter J.C."/>
            <person name="Deveau A."/>
            <person name="DiFazio S."/>
            <person name="Duplessis S."/>
            <person name="Fraissinet-Tachet L."/>
            <person name="Lucic E."/>
            <person name="Frey-Klett P."/>
            <person name="Fourrey C."/>
            <person name="Feussner I."/>
            <person name="Gay G."/>
            <person name="Grimwood J."/>
            <person name="Hoegger P.J."/>
            <person name="Jain P."/>
            <person name="Kilaru S."/>
            <person name="Labbe J."/>
            <person name="Lin Y.C."/>
            <person name="Legue V."/>
            <person name="Le Tacon F."/>
            <person name="Marmeisse R."/>
            <person name="Melayah D."/>
            <person name="Montanini B."/>
            <person name="Muratet M."/>
            <person name="Nehls U."/>
            <person name="Niculita-Hirzel H."/>
            <person name="Oudot-Le Secq M.P."/>
            <person name="Peter M."/>
            <person name="Quesneville H."/>
            <person name="Rajashekar B."/>
            <person name="Reich M."/>
            <person name="Rouhier N."/>
            <person name="Schmutz J."/>
            <person name="Yin T."/>
            <person name="Chalot M."/>
            <person name="Henrissat B."/>
            <person name="Kuees U."/>
            <person name="Lucas S."/>
            <person name="Van de Peer Y."/>
            <person name="Podila G.K."/>
            <person name="Polle A."/>
            <person name="Pukkila P.J."/>
            <person name="Richardson P.M."/>
            <person name="Rouze P."/>
            <person name="Sanders I.R."/>
            <person name="Stajich J.E."/>
            <person name="Tunlid A."/>
            <person name="Tuskan G."/>
            <person name="Grigoriev I.V."/>
        </authorList>
    </citation>
    <scope>NUCLEOTIDE SEQUENCE [LARGE SCALE GENOMIC DNA]</scope>
    <source>
        <strain evidence="2">S238N-H82 / ATCC MYA-4686</strain>
    </source>
</reference>
<dbReference type="AlphaFoldDB" id="B0DGD1"/>
<organism evidence="2">
    <name type="scientific">Laccaria bicolor (strain S238N-H82 / ATCC MYA-4686)</name>
    <name type="common">Bicoloured deceiver</name>
    <name type="synonym">Laccaria laccata var. bicolor</name>
    <dbReference type="NCBI Taxonomy" id="486041"/>
    <lineage>
        <taxon>Eukaryota</taxon>
        <taxon>Fungi</taxon>
        <taxon>Dikarya</taxon>
        <taxon>Basidiomycota</taxon>
        <taxon>Agaricomycotina</taxon>
        <taxon>Agaricomycetes</taxon>
        <taxon>Agaricomycetidae</taxon>
        <taxon>Agaricales</taxon>
        <taxon>Agaricineae</taxon>
        <taxon>Hydnangiaceae</taxon>
        <taxon>Laccaria</taxon>
    </lineage>
</organism>
<name>B0DGD1_LACBS</name>
<gene>
    <name evidence="1" type="ORF">LACBIDRAFT_300273</name>
</gene>
<evidence type="ECO:0000313" key="2">
    <source>
        <dbReference type="Proteomes" id="UP000001194"/>
    </source>
</evidence>
<dbReference type="Proteomes" id="UP000001194">
    <property type="component" value="Unassembled WGS sequence"/>
</dbReference>
<dbReference type="RefSeq" id="XP_001883114.1">
    <property type="nucleotide sequence ID" value="XM_001883079.1"/>
</dbReference>
<dbReference type="InParanoid" id="B0DGD1"/>